<comment type="similarity">
    <text evidence="2 15">Belongs to the chloride channel (TC 2.A.49) family.</text>
</comment>
<keyword evidence="12 15" id="KW-0868">Chloride</keyword>
<dbReference type="SMART" id="SM00116">
    <property type="entry name" value="CBS"/>
    <property type="match status" value="2"/>
</dbReference>
<feature type="transmembrane region" description="Helical" evidence="15">
    <location>
        <begin position="390"/>
        <end position="410"/>
    </location>
</feature>
<feature type="transmembrane region" description="Helical" evidence="15">
    <location>
        <begin position="608"/>
        <end position="627"/>
    </location>
</feature>
<keyword evidence="4 15" id="KW-0813">Transport</keyword>
<keyword evidence="8 15" id="KW-0406">Ion transport</keyword>
<dbReference type="GO" id="GO:0005254">
    <property type="term" value="F:chloride channel activity"/>
    <property type="evidence" value="ECO:0007669"/>
    <property type="project" value="UniProtKB-UniRule"/>
</dbReference>
<dbReference type="PANTHER" id="PTHR43427:SF3">
    <property type="entry name" value="CHLORIDE CHANNEL PROTEIN CLC-F"/>
    <property type="match status" value="1"/>
</dbReference>
<dbReference type="Gene3D" id="1.10.3080.10">
    <property type="entry name" value="Clc chloride channel"/>
    <property type="match status" value="1"/>
</dbReference>
<dbReference type="PROSITE" id="PS51371">
    <property type="entry name" value="CBS"/>
    <property type="match status" value="2"/>
</dbReference>
<feature type="transmembrane region" description="Helical" evidence="15">
    <location>
        <begin position="464"/>
        <end position="484"/>
    </location>
</feature>
<evidence type="ECO:0000256" key="7">
    <source>
        <dbReference type="ARBA" id="ARBA00022989"/>
    </source>
</evidence>
<evidence type="ECO:0000313" key="18">
    <source>
        <dbReference type="Proteomes" id="UP000825729"/>
    </source>
</evidence>
<evidence type="ECO:0000256" key="3">
    <source>
        <dbReference type="ARBA" id="ARBA00011738"/>
    </source>
</evidence>
<evidence type="ECO:0000256" key="13">
    <source>
        <dbReference type="ARBA" id="ARBA00023303"/>
    </source>
</evidence>
<keyword evidence="11" id="KW-0869">Chloride channel</keyword>
<dbReference type="InterPro" id="IPR046342">
    <property type="entry name" value="CBS_dom_sf"/>
</dbReference>
<dbReference type="GO" id="GO:0034707">
    <property type="term" value="C:chloride channel complex"/>
    <property type="evidence" value="ECO:0007669"/>
    <property type="project" value="UniProtKB-KW"/>
</dbReference>
<dbReference type="CDD" id="cd04592">
    <property type="entry name" value="CBS_pair_voltage-gated_CLC_euk_bac"/>
    <property type="match status" value="1"/>
</dbReference>
<dbReference type="CDD" id="cd00400">
    <property type="entry name" value="Voltage_gated_ClC"/>
    <property type="match status" value="1"/>
</dbReference>
<keyword evidence="7 15" id="KW-1133">Transmembrane helix</keyword>
<protein>
    <recommendedName>
        <fullName evidence="15">Chloride channel protein</fullName>
    </recommendedName>
</protein>
<dbReference type="Gene3D" id="3.10.580.10">
    <property type="entry name" value="CBS-domain"/>
    <property type="match status" value="1"/>
</dbReference>
<feature type="transmembrane region" description="Helical" evidence="15">
    <location>
        <begin position="349"/>
        <end position="375"/>
    </location>
</feature>
<dbReference type="InterPro" id="IPR014743">
    <property type="entry name" value="Cl-channel_core"/>
</dbReference>
<evidence type="ECO:0000256" key="12">
    <source>
        <dbReference type="ARBA" id="ARBA00023214"/>
    </source>
</evidence>
<evidence type="ECO:0000256" key="4">
    <source>
        <dbReference type="ARBA" id="ARBA00022448"/>
    </source>
</evidence>
<dbReference type="InterPro" id="IPR000644">
    <property type="entry name" value="CBS_dom"/>
</dbReference>
<comment type="subcellular location">
    <subcellularLocation>
        <location evidence="1 15">Membrane</location>
        <topology evidence="1 15">Multi-pass membrane protein</topology>
    </subcellularLocation>
</comment>
<feature type="domain" description="CBS" evidence="16">
    <location>
        <begin position="692"/>
        <end position="749"/>
    </location>
</feature>
<dbReference type="Pfam" id="PF00571">
    <property type="entry name" value="CBS"/>
    <property type="match status" value="2"/>
</dbReference>
<dbReference type="FunFam" id="1.10.3080.10:FF:000008">
    <property type="entry name" value="Chloride channel protein"/>
    <property type="match status" value="1"/>
</dbReference>
<keyword evidence="6" id="KW-0677">Repeat</keyword>
<feature type="transmembrane region" description="Helical" evidence="15">
    <location>
        <begin position="577"/>
        <end position="601"/>
    </location>
</feature>
<feature type="domain" description="CBS" evidence="16">
    <location>
        <begin position="777"/>
        <end position="841"/>
    </location>
</feature>
<evidence type="ECO:0000256" key="9">
    <source>
        <dbReference type="ARBA" id="ARBA00023122"/>
    </source>
</evidence>
<reference evidence="17 18" key="1">
    <citation type="submission" date="2021-07" db="EMBL/GenBank/DDBJ databases">
        <title>The Aristolochia fimbriata genome: insights into angiosperm evolution, floral development and chemical biosynthesis.</title>
        <authorList>
            <person name="Jiao Y."/>
        </authorList>
    </citation>
    <scope>NUCLEOTIDE SEQUENCE [LARGE SCALE GENOMIC DNA]</scope>
    <source>
        <strain evidence="17">IBCAS-2021</strain>
        <tissue evidence="17">Leaf</tissue>
    </source>
</reference>
<feature type="transmembrane region" description="Helical" evidence="15">
    <location>
        <begin position="431"/>
        <end position="452"/>
    </location>
</feature>
<feature type="transmembrane region" description="Helical" evidence="15">
    <location>
        <begin position="538"/>
        <end position="557"/>
    </location>
</feature>
<sequence length="861" mass="91996">MKREAANRSFAGEAGSSGFCNRSGPHYTVRQSYRTPASLGPSLACRRLFVRKSYRTISSRQKPFSFISFFPPFPPCYSFYGGAGSRSRLSRVKTLFTSPLDLLPAGSRLLPLVEASLGLPVKSLEWMMSGAEFSDHKHLLGSNTSISDPDLEAPGSRKKGGIRDLLKQLDRGLSGRRLNRKHLDGDNEAFDRSPDALGDGAPPEWALLLIGCLLGLATGLCVAAFNKGVHVIHEWAWAGTPNEGAAWLRLQRLADTWHRILLIPVTGGVVVGMMHGLLEIFDQIKQPRTSQRQNFDLVGGVFPTIKAIQAAVTLGTGCSLGPEGPSVDIGKSCAYGCLEMLENNRERKIALVAAGAAAGIASGFNAAVAGCFFAIETVLRPLRAENSPPFTTAMIILASVISSTVSTVILGERPAFTVPTYELKSAAELPLYLILGMLCGAVSVAFTRLVTWFTKSFDFIKEKFGLPAVVCPALGGLGAGFIALRYPGILYWGFTNVEEILHTGKSASAPGIWLLTQLAGAKVVATALCKGSGLVGGLYAPSLMIGAAVGAVFGGSAAEIINSAIPGNAAVAQPQAYALVGMAATLASVCSVPLTSVLLLFELTKDYRILLPLMGAVGLAIWVPSVANQSKEPEVAETRTLGRAYSSLSTDEDKGGSTWKISDDGSGVELSLLENTVPDDSALDDLKVSHAMSRSYVKVSPTVTLKEAMQHMYDCQQHCVLVVSIDGLLEGILTLGDIKRGLSKTSSDVSQGDSTNLDGNGCLVSSVCTRGIQYRGNHRGLLTCYPDTDLTTAKELMEAKGIKQLPVVRRGGDSLKERKRRVVALLHYDSIRHCLTEEMGRQNSIQLRNEPELQEITVNGH</sequence>
<evidence type="ECO:0000256" key="2">
    <source>
        <dbReference type="ARBA" id="ARBA00009476"/>
    </source>
</evidence>
<dbReference type="GO" id="GO:0009507">
    <property type="term" value="C:chloroplast"/>
    <property type="evidence" value="ECO:0007669"/>
    <property type="project" value="TreeGrafter"/>
</dbReference>
<accession>A0AAV7EJI2</accession>
<dbReference type="AlphaFoldDB" id="A0AAV7EJI2"/>
<dbReference type="InterPro" id="IPR050368">
    <property type="entry name" value="ClC-type_chloride_channel"/>
</dbReference>
<evidence type="ECO:0000256" key="14">
    <source>
        <dbReference type="PROSITE-ProRule" id="PRU00703"/>
    </source>
</evidence>
<evidence type="ECO:0000256" key="8">
    <source>
        <dbReference type="ARBA" id="ARBA00023065"/>
    </source>
</evidence>
<dbReference type="SUPFAM" id="SSF54631">
    <property type="entry name" value="CBS-domain pair"/>
    <property type="match status" value="1"/>
</dbReference>
<keyword evidence="9 14" id="KW-0129">CBS domain</keyword>
<evidence type="ECO:0000256" key="1">
    <source>
        <dbReference type="ARBA" id="ARBA00004141"/>
    </source>
</evidence>
<keyword evidence="10 15" id="KW-0472">Membrane</keyword>
<evidence type="ECO:0000256" key="5">
    <source>
        <dbReference type="ARBA" id="ARBA00022692"/>
    </source>
</evidence>
<evidence type="ECO:0000256" key="10">
    <source>
        <dbReference type="ARBA" id="ARBA00023136"/>
    </source>
</evidence>
<keyword evidence="5 15" id="KW-0812">Transmembrane</keyword>
<evidence type="ECO:0000256" key="15">
    <source>
        <dbReference type="RuleBase" id="RU361221"/>
    </source>
</evidence>
<proteinExistence type="inferred from homology"/>
<dbReference type="Proteomes" id="UP000825729">
    <property type="component" value="Unassembled WGS sequence"/>
</dbReference>
<comment type="caution">
    <text evidence="17">The sequence shown here is derived from an EMBL/GenBank/DDBJ whole genome shotgun (WGS) entry which is preliminary data.</text>
</comment>
<evidence type="ECO:0000313" key="17">
    <source>
        <dbReference type="EMBL" id="KAG9448874.1"/>
    </source>
</evidence>
<dbReference type="PANTHER" id="PTHR43427">
    <property type="entry name" value="CHLORIDE CHANNEL PROTEIN CLC-E"/>
    <property type="match status" value="1"/>
</dbReference>
<evidence type="ECO:0000259" key="16">
    <source>
        <dbReference type="PROSITE" id="PS51371"/>
    </source>
</evidence>
<gene>
    <name evidence="17" type="ORF">H6P81_008839</name>
</gene>
<dbReference type="EMBL" id="JAINDJ010000004">
    <property type="protein sequence ID" value="KAG9448874.1"/>
    <property type="molecule type" value="Genomic_DNA"/>
</dbReference>
<dbReference type="SUPFAM" id="SSF81340">
    <property type="entry name" value="Clc chloride channel"/>
    <property type="match status" value="1"/>
</dbReference>
<dbReference type="Pfam" id="PF00654">
    <property type="entry name" value="Voltage_CLC"/>
    <property type="match status" value="1"/>
</dbReference>
<evidence type="ECO:0000256" key="11">
    <source>
        <dbReference type="ARBA" id="ARBA00023173"/>
    </source>
</evidence>
<dbReference type="InterPro" id="IPR001807">
    <property type="entry name" value="ClC"/>
</dbReference>
<keyword evidence="13" id="KW-0407">Ion channel</keyword>
<evidence type="ECO:0000256" key="6">
    <source>
        <dbReference type="ARBA" id="ARBA00022737"/>
    </source>
</evidence>
<organism evidence="17 18">
    <name type="scientific">Aristolochia fimbriata</name>
    <name type="common">White veined hardy Dutchman's pipe vine</name>
    <dbReference type="NCBI Taxonomy" id="158543"/>
    <lineage>
        <taxon>Eukaryota</taxon>
        <taxon>Viridiplantae</taxon>
        <taxon>Streptophyta</taxon>
        <taxon>Embryophyta</taxon>
        <taxon>Tracheophyta</taxon>
        <taxon>Spermatophyta</taxon>
        <taxon>Magnoliopsida</taxon>
        <taxon>Magnoliidae</taxon>
        <taxon>Piperales</taxon>
        <taxon>Aristolochiaceae</taxon>
        <taxon>Aristolochia</taxon>
    </lineage>
</organism>
<comment type="subunit">
    <text evidence="3">Homodimer.</text>
</comment>
<comment type="caution">
    <text evidence="15">Lacks conserved residue(s) required for the propagation of feature annotation.</text>
</comment>
<keyword evidence="18" id="KW-1185">Reference proteome</keyword>
<feature type="transmembrane region" description="Helical" evidence="15">
    <location>
        <begin position="257"/>
        <end position="278"/>
    </location>
</feature>
<dbReference type="PRINTS" id="PR00762">
    <property type="entry name" value="CLCHANNEL"/>
</dbReference>
<name>A0AAV7EJI2_ARIFI</name>
<dbReference type="GO" id="GO:0005794">
    <property type="term" value="C:Golgi apparatus"/>
    <property type="evidence" value="ECO:0007669"/>
    <property type="project" value="TreeGrafter"/>
</dbReference>